<feature type="compositionally biased region" description="Polar residues" evidence="2">
    <location>
        <begin position="1"/>
        <end position="21"/>
    </location>
</feature>
<dbReference type="Gene3D" id="1.20.5.170">
    <property type="match status" value="1"/>
</dbReference>
<accession>A0A0D1EBS9</accession>
<dbReference type="OrthoDB" id="2285533at2759"/>
<evidence type="ECO:0008006" key="5">
    <source>
        <dbReference type="Google" id="ProtNLM"/>
    </source>
</evidence>
<protein>
    <recommendedName>
        <fullName evidence="5">BZIP domain-containing protein</fullName>
    </recommendedName>
</protein>
<dbReference type="KEGG" id="uma:UMAG_00241"/>
<proteinExistence type="predicted"/>
<feature type="compositionally biased region" description="Low complexity" evidence="2">
    <location>
        <begin position="205"/>
        <end position="222"/>
    </location>
</feature>
<organism evidence="3 4">
    <name type="scientific">Mycosarcoma maydis</name>
    <name type="common">Corn smut fungus</name>
    <name type="synonym">Ustilago maydis</name>
    <dbReference type="NCBI Taxonomy" id="5270"/>
    <lineage>
        <taxon>Eukaryota</taxon>
        <taxon>Fungi</taxon>
        <taxon>Dikarya</taxon>
        <taxon>Basidiomycota</taxon>
        <taxon>Ustilaginomycotina</taxon>
        <taxon>Ustilaginomycetes</taxon>
        <taxon>Ustilaginales</taxon>
        <taxon>Ustilaginaceae</taxon>
        <taxon>Mycosarcoma</taxon>
    </lineage>
</organism>
<dbReference type="GO" id="GO:0003700">
    <property type="term" value="F:DNA-binding transcription factor activity"/>
    <property type="evidence" value="ECO:0007669"/>
    <property type="project" value="InterPro"/>
</dbReference>
<dbReference type="GeneID" id="23561602"/>
<keyword evidence="1" id="KW-0175">Coiled coil</keyword>
<dbReference type="AlphaFoldDB" id="A0A0D1EBS9"/>
<dbReference type="InterPro" id="IPR046347">
    <property type="entry name" value="bZIP_sf"/>
</dbReference>
<dbReference type="EMBL" id="CM003140">
    <property type="protein sequence ID" value="KIS71810.1"/>
    <property type="molecule type" value="Genomic_DNA"/>
</dbReference>
<evidence type="ECO:0000313" key="3">
    <source>
        <dbReference type="EMBL" id="KIS71810.1"/>
    </source>
</evidence>
<dbReference type="RefSeq" id="XP_011386169.1">
    <property type="nucleotide sequence ID" value="XM_011387867.1"/>
</dbReference>
<dbReference type="Proteomes" id="UP000000561">
    <property type="component" value="Chromosome 1"/>
</dbReference>
<feature type="region of interest" description="Disordered" evidence="2">
    <location>
        <begin position="204"/>
        <end position="237"/>
    </location>
</feature>
<reference evidence="3 4" key="1">
    <citation type="journal article" date="2006" name="Nature">
        <title>Insights from the genome of the biotrophic fungal plant pathogen Ustilago maydis.</title>
        <authorList>
            <person name="Kamper J."/>
            <person name="Kahmann R."/>
            <person name="Bolker M."/>
            <person name="Ma L.J."/>
            <person name="Brefort T."/>
            <person name="Saville B.J."/>
            <person name="Banuett F."/>
            <person name="Kronstad J.W."/>
            <person name="Gold S.E."/>
            <person name="Muller O."/>
            <person name="Perlin M.H."/>
            <person name="Wosten H.A."/>
            <person name="de Vries R."/>
            <person name="Ruiz-Herrera J."/>
            <person name="Reynaga-Pena C.G."/>
            <person name="Snetselaar K."/>
            <person name="McCann M."/>
            <person name="Perez-Martin J."/>
            <person name="Feldbrugge M."/>
            <person name="Basse C.W."/>
            <person name="Steinberg G."/>
            <person name="Ibeas J.I."/>
            <person name="Holloman W."/>
            <person name="Guzman P."/>
            <person name="Farman M."/>
            <person name="Stajich J.E."/>
            <person name="Sentandreu R."/>
            <person name="Gonzalez-Prieto J.M."/>
            <person name="Kennell J.C."/>
            <person name="Molina L."/>
            <person name="Schirawski J."/>
            <person name="Mendoza-Mendoza A."/>
            <person name="Greilinger D."/>
            <person name="Munch K."/>
            <person name="Rossel N."/>
            <person name="Scherer M."/>
            <person name="Vranes M."/>
            <person name="Ladendorf O."/>
            <person name="Vincon V."/>
            <person name="Fuchs U."/>
            <person name="Sandrock B."/>
            <person name="Meng S."/>
            <person name="Ho E.C."/>
            <person name="Cahill M.J."/>
            <person name="Boyce K.J."/>
            <person name="Klose J."/>
            <person name="Klosterman S.J."/>
            <person name="Deelstra H.J."/>
            <person name="Ortiz-Castellanos L."/>
            <person name="Li W."/>
            <person name="Sanchez-Alonso P."/>
            <person name="Schreier P.H."/>
            <person name="Hauser-Hahn I."/>
            <person name="Vaupel M."/>
            <person name="Koopmann E."/>
            <person name="Friedrich G."/>
            <person name="Voss H."/>
            <person name="Schluter T."/>
            <person name="Margolis J."/>
            <person name="Platt D."/>
            <person name="Swimmer C."/>
            <person name="Gnirke A."/>
            <person name="Chen F."/>
            <person name="Vysotskaia V."/>
            <person name="Mannhaupt G."/>
            <person name="Guldener U."/>
            <person name="Munsterkotter M."/>
            <person name="Haase D."/>
            <person name="Oesterheld M."/>
            <person name="Mewes H.W."/>
            <person name="Mauceli E.W."/>
            <person name="DeCaprio D."/>
            <person name="Wade C.M."/>
            <person name="Butler J."/>
            <person name="Young S."/>
            <person name="Jaffe D.B."/>
            <person name="Calvo S."/>
            <person name="Nusbaum C."/>
            <person name="Galagan J."/>
            <person name="Birren B.W."/>
        </authorList>
    </citation>
    <scope>NUCLEOTIDE SEQUENCE [LARGE SCALE GENOMIC DNA]</scope>
    <source>
        <strain evidence="4">DSM 14603 / FGSC 9021 / UM521</strain>
    </source>
</reference>
<evidence type="ECO:0000313" key="4">
    <source>
        <dbReference type="Proteomes" id="UP000000561"/>
    </source>
</evidence>
<dbReference type="CDD" id="cd14686">
    <property type="entry name" value="bZIP"/>
    <property type="match status" value="1"/>
</dbReference>
<feature type="compositionally biased region" description="Polar residues" evidence="2">
    <location>
        <begin position="223"/>
        <end position="236"/>
    </location>
</feature>
<keyword evidence="4" id="KW-1185">Reference proteome</keyword>
<dbReference type="SUPFAM" id="SSF57959">
    <property type="entry name" value="Leucine zipper domain"/>
    <property type="match status" value="1"/>
</dbReference>
<dbReference type="InParanoid" id="A0A0D1EBS9"/>
<feature type="region of interest" description="Disordered" evidence="2">
    <location>
        <begin position="100"/>
        <end position="137"/>
    </location>
</feature>
<sequence length="365" mass="40226">MSTTSASPSSTYRQRTRNAQAQADLRVRRKAYIKTLEETVSSLEACVRQLRASNSNVYANASVSAPTLSEASCSRCEELRKENARLRAVIDAANLTAVASVQGAQPPRGASKSTKKRPKAKNGQMQQEKNWSTTSSITTKKRTLSEMHAFALHVDSQLGDVNQRTHAWQECSQQQLQHPPSERTNPAVFMDNVSSLHDYAIDQRVTSSSSTTPLSSSRSSVVEQHSPQTPRSNRPLSSFECDLKMDVIDAMPVETCSTTTAAVAASNWPSYAGPIVLAPVSNAMPTPTVFAENTPTPLVAQSLQQPDLISWLVEHHVESNNCSLWHQHPTTSSASIRDFHRSTMFVRLARCSRHSPPRLLFRRTA</sequence>
<dbReference type="VEuPathDB" id="FungiDB:UMAG_00241"/>
<evidence type="ECO:0000256" key="1">
    <source>
        <dbReference type="SAM" id="Coils"/>
    </source>
</evidence>
<gene>
    <name evidence="3" type="ORF">UMAG_00241</name>
</gene>
<name>A0A0D1EBS9_MYCMD</name>
<dbReference type="eggNOG" id="ENOG502R2RM">
    <property type="taxonomic scope" value="Eukaryota"/>
</dbReference>
<evidence type="ECO:0000256" key="2">
    <source>
        <dbReference type="SAM" id="MobiDB-lite"/>
    </source>
</evidence>
<feature type="region of interest" description="Disordered" evidence="2">
    <location>
        <begin position="1"/>
        <end position="23"/>
    </location>
</feature>
<feature type="coiled-coil region" evidence="1">
    <location>
        <begin position="33"/>
        <end position="96"/>
    </location>
</feature>